<dbReference type="AlphaFoldDB" id="A0A9X0W866"/>
<gene>
    <name evidence="3" type="ORF">CKO42_10005</name>
</gene>
<keyword evidence="2" id="KW-0812">Transmembrane</keyword>
<accession>A0A9X0W866</accession>
<organism evidence="3 4">
    <name type="scientific">Lamprobacter modestohalophilus</name>
    <dbReference type="NCBI Taxonomy" id="1064514"/>
    <lineage>
        <taxon>Bacteria</taxon>
        <taxon>Pseudomonadati</taxon>
        <taxon>Pseudomonadota</taxon>
        <taxon>Gammaproteobacteria</taxon>
        <taxon>Chromatiales</taxon>
        <taxon>Chromatiaceae</taxon>
        <taxon>Lamprobacter</taxon>
    </lineage>
</organism>
<feature type="region of interest" description="Disordered" evidence="1">
    <location>
        <begin position="1"/>
        <end position="21"/>
    </location>
</feature>
<proteinExistence type="predicted"/>
<name>A0A9X0W866_9GAMM</name>
<evidence type="ECO:0000313" key="3">
    <source>
        <dbReference type="EMBL" id="MBK1618760.1"/>
    </source>
</evidence>
<comment type="caution">
    <text evidence="3">The sequence shown here is derived from an EMBL/GenBank/DDBJ whole genome shotgun (WGS) entry which is preliminary data.</text>
</comment>
<feature type="transmembrane region" description="Helical" evidence="2">
    <location>
        <begin position="26"/>
        <end position="48"/>
    </location>
</feature>
<sequence length="96" mass="11386">MMSRDVVTWQEEARAETQRRKGKKSLLDVPSALLLFFSSSLLLCAFASLREISFSYVIYATWHHLIDIMRRPHPQRIRMKRQPTPIEQAPRFQQSR</sequence>
<evidence type="ECO:0000256" key="2">
    <source>
        <dbReference type="SAM" id="Phobius"/>
    </source>
</evidence>
<evidence type="ECO:0000256" key="1">
    <source>
        <dbReference type="SAM" id="MobiDB-lite"/>
    </source>
</evidence>
<dbReference type="Proteomes" id="UP001138768">
    <property type="component" value="Unassembled WGS sequence"/>
</dbReference>
<dbReference type="EMBL" id="NRRY01000013">
    <property type="protein sequence ID" value="MBK1618760.1"/>
    <property type="molecule type" value="Genomic_DNA"/>
</dbReference>
<keyword evidence="2" id="KW-1133">Transmembrane helix</keyword>
<keyword evidence="4" id="KW-1185">Reference proteome</keyword>
<evidence type="ECO:0000313" key="4">
    <source>
        <dbReference type="Proteomes" id="UP001138768"/>
    </source>
</evidence>
<keyword evidence="2" id="KW-0472">Membrane</keyword>
<reference evidence="3 4" key="1">
    <citation type="journal article" date="2020" name="Microorganisms">
        <title>Osmotic Adaptation and Compatible Solute Biosynthesis of Phototrophic Bacteria as Revealed from Genome Analyses.</title>
        <authorList>
            <person name="Imhoff J.F."/>
            <person name="Rahn T."/>
            <person name="Kunzel S."/>
            <person name="Keller A."/>
            <person name="Neulinger S.C."/>
        </authorList>
    </citation>
    <scope>NUCLEOTIDE SEQUENCE [LARGE SCALE GENOMIC DNA]</scope>
    <source>
        <strain evidence="3 4">DSM 25653</strain>
    </source>
</reference>
<dbReference type="RefSeq" id="WP_200243053.1">
    <property type="nucleotide sequence ID" value="NZ_NRRY01000013.1"/>
</dbReference>
<protein>
    <submittedName>
        <fullName evidence="3">Uncharacterized protein</fullName>
    </submittedName>
</protein>